<feature type="coiled-coil region" evidence="1">
    <location>
        <begin position="54"/>
        <end position="81"/>
    </location>
</feature>
<organism evidence="2 3">
    <name type="scientific">Trifolium medium</name>
    <dbReference type="NCBI Taxonomy" id="97028"/>
    <lineage>
        <taxon>Eukaryota</taxon>
        <taxon>Viridiplantae</taxon>
        <taxon>Streptophyta</taxon>
        <taxon>Embryophyta</taxon>
        <taxon>Tracheophyta</taxon>
        <taxon>Spermatophyta</taxon>
        <taxon>Magnoliopsida</taxon>
        <taxon>eudicotyledons</taxon>
        <taxon>Gunneridae</taxon>
        <taxon>Pentapetalae</taxon>
        <taxon>rosids</taxon>
        <taxon>fabids</taxon>
        <taxon>Fabales</taxon>
        <taxon>Fabaceae</taxon>
        <taxon>Papilionoideae</taxon>
        <taxon>50 kb inversion clade</taxon>
        <taxon>NPAAA clade</taxon>
        <taxon>Hologalegina</taxon>
        <taxon>IRL clade</taxon>
        <taxon>Trifolieae</taxon>
        <taxon>Trifolium</taxon>
    </lineage>
</organism>
<name>A0A392NLD1_9FABA</name>
<sequence length="131" mass="15050">MTSAVVLGSQSKYKGPSFWNEKFDFDAFMNKTFSFEENVVTLRRMGPSQVGNFGMAYELQVKELTAEKDAWEKEKKNHDIEVYNLKVDQAAYFHEGLELAAAEVKCLFPDLDWAILERASSEKEVKDRVLV</sequence>
<gene>
    <name evidence="2" type="ORF">A2U01_0020943</name>
</gene>
<keyword evidence="3" id="KW-1185">Reference proteome</keyword>
<comment type="caution">
    <text evidence="2">The sequence shown here is derived from an EMBL/GenBank/DDBJ whole genome shotgun (WGS) entry which is preliminary data.</text>
</comment>
<dbReference type="EMBL" id="LXQA010041756">
    <property type="protein sequence ID" value="MCH99928.1"/>
    <property type="molecule type" value="Genomic_DNA"/>
</dbReference>
<proteinExistence type="predicted"/>
<reference evidence="2 3" key="1">
    <citation type="journal article" date="2018" name="Front. Plant Sci.">
        <title>Red Clover (Trifolium pratense) and Zigzag Clover (T. medium) - A Picture of Genomic Similarities and Differences.</title>
        <authorList>
            <person name="Dluhosova J."/>
            <person name="Istvanek J."/>
            <person name="Nedelnik J."/>
            <person name="Repkova J."/>
        </authorList>
    </citation>
    <scope>NUCLEOTIDE SEQUENCE [LARGE SCALE GENOMIC DNA]</scope>
    <source>
        <strain evidence="3">cv. 10/8</strain>
        <tissue evidence="2">Leaf</tissue>
    </source>
</reference>
<accession>A0A392NLD1</accession>
<keyword evidence="1" id="KW-0175">Coiled coil</keyword>
<evidence type="ECO:0000313" key="2">
    <source>
        <dbReference type="EMBL" id="MCH99928.1"/>
    </source>
</evidence>
<evidence type="ECO:0000256" key="1">
    <source>
        <dbReference type="SAM" id="Coils"/>
    </source>
</evidence>
<protein>
    <submittedName>
        <fullName evidence="2">Uncharacterized protein</fullName>
    </submittedName>
</protein>
<evidence type="ECO:0000313" key="3">
    <source>
        <dbReference type="Proteomes" id="UP000265520"/>
    </source>
</evidence>
<dbReference type="Proteomes" id="UP000265520">
    <property type="component" value="Unassembled WGS sequence"/>
</dbReference>
<dbReference type="AlphaFoldDB" id="A0A392NLD1"/>